<evidence type="ECO:0000256" key="5">
    <source>
        <dbReference type="ARBA" id="ARBA00022737"/>
    </source>
</evidence>
<dbReference type="GO" id="GO:0016020">
    <property type="term" value="C:membrane"/>
    <property type="evidence" value="ECO:0000318"/>
    <property type="project" value="GO_Central"/>
</dbReference>
<evidence type="ECO:0000259" key="13">
    <source>
        <dbReference type="PROSITE" id="PS50893"/>
    </source>
</evidence>
<evidence type="ECO:0000256" key="7">
    <source>
        <dbReference type="ARBA" id="ARBA00022840"/>
    </source>
</evidence>
<feature type="transmembrane region" description="Helical" evidence="12">
    <location>
        <begin position="33"/>
        <end position="57"/>
    </location>
</feature>
<evidence type="ECO:0000256" key="3">
    <source>
        <dbReference type="ARBA" id="ARBA00022448"/>
    </source>
</evidence>
<dbReference type="Pfam" id="PF00664">
    <property type="entry name" value="ABC_membrane"/>
    <property type="match status" value="2"/>
</dbReference>
<evidence type="ECO:0000256" key="1">
    <source>
        <dbReference type="ARBA" id="ARBA00004651"/>
    </source>
</evidence>
<dbReference type="OMA" id="FMAFEIC"/>
<dbReference type="CDD" id="cd18578">
    <property type="entry name" value="ABC_6TM_Pgp_ABCB1_D2_like"/>
    <property type="match status" value="1"/>
</dbReference>
<dbReference type="Proteomes" id="UP000036987">
    <property type="component" value="Unassembled WGS sequence"/>
</dbReference>
<dbReference type="Gene3D" id="3.40.50.300">
    <property type="entry name" value="P-loop containing nucleotide triphosphate hydrolases"/>
    <property type="match status" value="2"/>
</dbReference>
<feature type="transmembrane region" description="Helical" evidence="12">
    <location>
        <begin position="836"/>
        <end position="856"/>
    </location>
</feature>
<dbReference type="SUPFAM" id="SSF90123">
    <property type="entry name" value="ABC transporter transmembrane region"/>
    <property type="match status" value="2"/>
</dbReference>
<dbReference type="InterPro" id="IPR003593">
    <property type="entry name" value="AAA+_ATPase"/>
</dbReference>
<dbReference type="InterPro" id="IPR003439">
    <property type="entry name" value="ABC_transporter-like_ATP-bd"/>
</dbReference>
<dbReference type="FunFam" id="3.40.50.300:FF:000066">
    <property type="entry name" value="ABC transporter B family member 1"/>
    <property type="match status" value="2"/>
</dbReference>
<feature type="domain" description="ABC transmembrane type-1" evidence="14">
    <location>
        <begin position="691"/>
        <end position="977"/>
    </location>
</feature>
<dbReference type="GO" id="GO:0010328">
    <property type="term" value="F:auxin influx transmembrane transporter activity"/>
    <property type="evidence" value="ECO:0007669"/>
    <property type="project" value="UniProtKB-ARBA"/>
</dbReference>
<keyword evidence="16" id="KW-1185">Reference proteome</keyword>
<feature type="transmembrane region" description="Helical" evidence="12">
    <location>
        <begin position="183"/>
        <end position="204"/>
    </location>
</feature>
<keyword evidence="6" id="KW-0547">Nucleotide-binding</keyword>
<comment type="caution">
    <text evidence="15">The sequence shown here is derived from an EMBL/GenBank/DDBJ whole genome shotgun (WGS) entry which is preliminary data.</text>
</comment>
<dbReference type="GO" id="GO:0140359">
    <property type="term" value="F:ABC-type transporter activity"/>
    <property type="evidence" value="ECO:0007669"/>
    <property type="project" value="InterPro"/>
</dbReference>
<feature type="transmembrane region" description="Helical" evidence="12">
    <location>
        <begin position="919"/>
        <end position="942"/>
    </location>
</feature>
<dbReference type="CDD" id="cd18577">
    <property type="entry name" value="ABC_6TM_Pgp_ABCB1_D1_like"/>
    <property type="match status" value="1"/>
</dbReference>
<proteinExistence type="inferred from homology"/>
<feature type="transmembrane region" description="Helical" evidence="12">
    <location>
        <begin position="296"/>
        <end position="314"/>
    </location>
</feature>
<keyword evidence="3" id="KW-0813">Transport</keyword>
<keyword evidence="8 12" id="KW-1133">Transmembrane helix</keyword>
<dbReference type="PROSITE" id="PS50929">
    <property type="entry name" value="ABC_TM1F"/>
    <property type="match status" value="2"/>
</dbReference>
<evidence type="ECO:0000256" key="9">
    <source>
        <dbReference type="ARBA" id="ARBA00023136"/>
    </source>
</evidence>
<evidence type="ECO:0000256" key="11">
    <source>
        <dbReference type="SAM" id="MobiDB-lite"/>
    </source>
</evidence>
<keyword evidence="5" id="KW-0677">Repeat</keyword>
<feature type="region of interest" description="Disordered" evidence="11">
    <location>
        <begin position="631"/>
        <end position="666"/>
    </location>
</feature>
<protein>
    <submittedName>
        <fullName evidence="15">ABC transporter B family member 4</fullName>
    </submittedName>
</protein>
<feature type="transmembrane region" description="Helical" evidence="12">
    <location>
        <begin position="85"/>
        <end position="106"/>
    </location>
</feature>
<dbReference type="FunFam" id="1.20.1560.10:FF:000009">
    <property type="entry name" value="ABC transporter B family member 1"/>
    <property type="match status" value="1"/>
</dbReference>
<name>A0A0K9PF74_ZOSMR</name>
<feature type="transmembrane region" description="Helical" evidence="12">
    <location>
        <begin position="809"/>
        <end position="830"/>
    </location>
</feature>
<dbReference type="AlphaFoldDB" id="A0A0K9PF74"/>
<dbReference type="GO" id="GO:0055085">
    <property type="term" value="P:transmembrane transport"/>
    <property type="evidence" value="ECO:0000318"/>
    <property type="project" value="GO_Central"/>
</dbReference>
<dbReference type="EMBL" id="LFYR01000940">
    <property type="protein sequence ID" value="KMZ66880.1"/>
    <property type="molecule type" value="Genomic_DNA"/>
</dbReference>
<dbReference type="STRING" id="29655.A0A0K9PF74"/>
<feature type="transmembrane region" description="Helical" evidence="12">
    <location>
        <begin position="261"/>
        <end position="284"/>
    </location>
</feature>
<evidence type="ECO:0000313" key="15">
    <source>
        <dbReference type="EMBL" id="KMZ66880.1"/>
    </source>
</evidence>
<evidence type="ECO:0000256" key="6">
    <source>
        <dbReference type="ARBA" id="ARBA00022741"/>
    </source>
</evidence>
<dbReference type="InterPro" id="IPR036640">
    <property type="entry name" value="ABC1_TM_sf"/>
</dbReference>
<gene>
    <name evidence="15" type="ORF">ZOSMA_283G00030</name>
</gene>
<feature type="domain" description="ABC transmembrane type-1" evidence="14">
    <location>
        <begin position="37"/>
        <end position="325"/>
    </location>
</feature>
<keyword evidence="4 12" id="KW-0812">Transmembrane</keyword>
<reference evidence="16" key="1">
    <citation type="journal article" date="2016" name="Nature">
        <title>The genome of the seagrass Zostera marina reveals angiosperm adaptation to the sea.</title>
        <authorList>
            <person name="Olsen J.L."/>
            <person name="Rouze P."/>
            <person name="Verhelst B."/>
            <person name="Lin Y.-C."/>
            <person name="Bayer T."/>
            <person name="Collen J."/>
            <person name="Dattolo E."/>
            <person name="De Paoli E."/>
            <person name="Dittami S."/>
            <person name="Maumus F."/>
            <person name="Michel G."/>
            <person name="Kersting A."/>
            <person name="Lauritano C."/>
            <person name="Lohaus R."/>
            <person name="Toepel M."/>
            <person name="Tonon T."/>
            <person name="Vanneste K."/>
            <person name="Amirebrahimi M."/>
            <person name="Brakel J."/>
            <person name="Bostroem C."/>
            <person name="Chovatia M."/>
            <person name="Grimwood J."/>
            <person name="Jenkins J.W."/>
            <person name="Jueterbock A."/>
            <person name="Mraz A."/>
            <person name="Stam W.T."/>
            <person name="Tice H."/>
            <person name="Bornberg-Bauer E."/>
            <person name="Green P.J."/>
            <person name="Pearson G.A."/>
            <person name="Procaccini G."/>
            <person name="Duarte C.M."/>
            <person name="Schmutz J."/>
            <person name="Reusch T.B.H."/>
            <person name="Van de Peer Y."/>
        </authorList>
    </citation>
    <scope>NUCLEOTIDE SEQUENCE [LARGE SCALE GENOMIC DNA]</scope>
    <source>
        <strain evidence="16">cv. Finnish</strain>
    </source>
</reference>
<evidence type="ECO:0000256" key="10">
    <source>
        <dbReference type="ARBA" id="ARBA00023180"/>
    </source>
</evidence>
<evidence type="ECO:0000256" key="4">
    <source>
        <dbReference type="ARBA" id="ARBA00022692"/>
    </source>
</evidence>
<dbReference type="SUPFAM" id="SSF52540">
    <property type="entry name" value="P-loop containing nucleoside triphosphate hydrolases"/>
    <property type="match status" value="2"/>
</dbReference>
<dbReference type="FunFam" id="1.20.1560.10:FF:000044">
    <property type="entry name" value="ABC transporter B family member 9"/>
    <property type="match status" value="1"/>
</dbReference>
<dbReference type="SMART" id="SM00382">
    <property type="entry name" value="AAA"/>
    <property type="match status" value="2"/>
</dbReference>
<feature type="domain" description="ABC transporter" evidence="13">
    <location>
        <begin position="360"/>
        <end position="596"/>
    </location>
</feature>
<keyword evidence="9 12" id="KW-0472">Membrane</keyword>
<dbReference type="OrthoDB" id="6500128at2759"/>
<evidence type="ECO:0000256" key="2">
    <source>
        <dbReference type="ARBA" id="ARBA00007577"/>
    </source>
</evidence>
<accession>A0A0K9PF74</accession>
<dbReference type="Gene3D" id="1.20.1560.10">
    <property type="entry name" value="ABC transporter type 1, transmembrane domain"/>
    <property type="match status" value="1"/>
</dbReference>
<feature type="transmembrane region" description="Helical" evidence="12">
    <location>
        <begin position="158"/>
        <end position="177"/>
    </location>
</feature>
<dbReference type="GO" id="GO:0005886">
    <property type="term" value="C:plasma membrane"/>
    <property type="evidence" value="ECO:0007669"/>
    <property type="project" value="UniProtKB-SubCell"/>
</dbReference>
<dbReference type="PANTHER" id="PTHR43394:SF16">
    <property type="entry name" value="ABC TRANSPORTER B FAMILY MEMBER 4-LIKE ISOFORM X1"/>
    <property type="match status" value="1"/>
</dbReference>
<feature type="transmembrane region" description="Helical" evidence="12">
    <location>
        <begin position="687"/>
        <end position="719"/>
    </location>
</feature>
<sequence>MTNRDEKCSSPKEEEDQKVKFYKLFSFADKKDIALMVLGVLGAVANGLSLPIMSILFGESINSFGVHSDDTKNIVKEVSKVVLKFLYLGLGSGIASFLQVSCWMVTGERQSSRIRSLYLETILRQDITFFDMETSTGEVVGRMSGDTILIQDAIGEKVGKFIQLFTTFIGGFVVAFIKGWLLSLVMMSCVPPLVISGSLMAIVISKLATKGQLAYTEAGTIVEQTIGSIRTVVSFNGEEKATKNYDKALTKAYKTGRNEGLVNGLGMGTVYMIMYCSYALAIWYGSKLIIDKGYNGGTIINILFAIMMGGMSLGQASPCLNAFVAGQAAAYKLFKTIHRKPEIDTNDPNGLELQDIQGDVELKRVIFSYPTRPEVLIFDDFSLMIPSGTTTALVGESGSGKSTVINLVQRFYDPQAGEVCIDGINLKKLKLGWIRKRIGLVSQEPILFTTTIKENILYGKDDSTDEEIKEAINMANAASFIDKMPNGIETMVGEHGTQLSGGQKQRIAIARAILKNPKVLLLDEATSALDTESEHIVQKALLRIMVHRTTIVVAHRLSTIQNADTIAVVQHGKIVEKGNHIELTKNANGAYSQLIHLQKGCGEKRNEVFHENYSFDSMNSMSRHSIGRSISISSSGRKESGQSYRNCAPSRSQRMEYEEGDQAEDDVKESKTTISLKRLVFLNKPEAPVLIMGIIAAIVHGVLLPIFGLFLSIAIKIFYKPIDVLKKDSEFWALMFVVLGVVSVLVIPIQFFLFGVAGAKLIKRVRSLSFKKVVHQEISWFDESKNSSGAIGARLSGDASSVRSLVGDYMGLIAQNISTIITGIVIAMIANWKMAMVILIVIPLMGVQGYLQIKFLKGFSENAKTMYEEASQVANDAVSNIRTVASFCAEKKMINMYEKKCKAPTSQGIRQGIISGGGYGFSFILVFFTYALIFYVGARFIAIGQATFDELFKALFALVMVAIGVSQTSAMGSDTNKAKVATSSIFAILDRKSLIDSSIDEGKRILDSVRGDIEFKHVSFEYPSRPEIQILKDFSLKIKSGKSMALVGESGSGKSTVIALLERFYDPKSGQILLDGEEIRILKLKWLRKQMGLVSQEPVLFNDTIRSNIAYGNHDQVNEEEIIAASKAANADGFVSSLPNGYNTTVGERGIQLSGGQKQRIAIARAILKNPSILLLDEATSALDAESERIVQEALDCVMINRTTIVIAHRLSTIKGADTIAVVKNGQIVEHGRHEDIIGVPNGAYASLVALHASSSST</sequence>
<evidence type="ECO:0000313" key="16">
    <source>
        <dbReference type="Proteomes" id="UP000036987"/>
    </source>
</evidence>
<dbReference type="CDD" id="cd03249">
    <property type="entry name" value="ABC_MTABC3_MDL1_MDL2"/>
    <property type="match status" value="2"/>
</dbReference>
<dbReference type="GO" id="GO:0010329">
    <property type="term" value="F:auxin efflux transmembrane transporter activity"/>
    <property type="evidence" value="ECO:0007669"/>
    <property type="project" value="UniProtKB-ARBA"/>
</dbReference>
<dbReference type="PANTHER" id="PTHR43394">
    <property type="entry name" value="ATP-DEPENDENT PERMEASE MDL1, MITOCHONDRIAL"/>
    <property type="match status" value="1"/>
</dbReference>
<dbReference type="PROSITE" id="PS50893">
    <property type="entry name" value="ABC_TRANSPORTER_2"/>
    <property type="match status" value="2"/>
</dbReference>
<feature type="transmembrane region" description="Helical" evidence="12">
    <location>
        <begin position="731"/>
        <end position="762"/>
    </location>
</feature>
<dbReference type="InterPro" id="IPR011527">
    <property type="entry name" value="ABC1_TM_dom"/>
</dbReference>
<dbReference type="InterPro" id="IPR039421">
    <property type="entry name" value="Type_1_exporter"/>
</dbReference>
<dbReference type="InterPro" id="IPR017871">
    <property type="entry name" value="ABC_transporter-like_CS"/>
</dbReference>
<evidence type="ECO:0000256" key="8">
    <source>
        <dbReference type="ARBA" id="ARBA00022989"/>
    </source>
</evidence>
<evidence type="ECO:0000259" key="14">
    <source>
        <dbReference type="PROSITE" id="PS50929"/>
    </source>
</evidence>
<dbReference type="Pfam" id="PF00005">
    <property type="entry name" value="ABC_tran"/>
    <property type="match status" value="2"/>
</dbReference>
<feature type="domain" description="ABC transporter" evidence="13">
    <location>
        <begin position="1013"/>
        <end position="1250"/>
    </location>
</feature>
<dbReference type="PROSITE" id="PS00211">
    <property type="entry name" value="ABC_TRANSPORTER_1"/>
    <property type="match status" value="2"/>
</dbReference>
<organism evidence="15 16">
    <name type="scientific">Zostera marina</name>
    <name type="common">Eelgrass</name>
    <dbReference type="NCBI Taxonomy" id="29655"/>
    <lineage>
        <taxon>Eukaryota</taxon>
        <taxon>Viridiplantae</taxon>
        <taxon>Streptophyta</taxon>
        <taxon>Embryophyta</taxon>
        <taxon>Tracheophyta</taxon>
        <taxon>Spermatophyta</taxon>
        <taxon>Magnoliopsida</taxon>
        <taxon>Liliopsida</taxon>
        <taxon>Zosteraceae</taxon>
        <taxon>Zostera</taxon>
    </lineage>
</organism>
<comment type="similarity">
    <text evidence="2">Belongs to the ABC transporter superfamily. ABCB family. Multidrug resistance exporter (TC 3.A.1.201) subfamily.</text>
</comment>
<keyword evidence="7" id="KW-0067">ATP-binding</keyword>
<comment type="subcellular location">
    <subcellularLocation>
        <location evidence="1">Cell membrane</location>
        <topology evidence="1">Multi-pass membrane protein</topology>
    </subcellularLocation>
</comment>
<dbReference type="GO" id="GO:0042626">
    <property type="term" value="F:ATPase-coupled transmembrane transporter activity"/>
    <property type="evidence" value="ECO:0000318"/>
    <property type="project" value="GO_Central"/>
</dbReference>
<dbReference type="InterPro" id="IPR027417">
    <property type="entry name" value="P-loop_NTPase"/>
</dbReference>
<keyword evidence="10" id="KW-0325">Glycoprotein</keyword>
<evidence type="ECO:0000256" key="12">
    <source>
        <dbReference type="SAM" id="Phobius"/>
    </source>
</evidence>
<dbReference type="GO" id="GO:0016887">
    <property type="term" value="F:ATP hydrolysis activity"/>
    <property type="evidence" value="ECO:0007669"/>
    <property type="project" value="InterPro"/>
</dbReference>
<dbReference type="GO" id="GO:0005524">
    <property type="term" value="F:ATP binding"/>
    <property type="evidence" value="ECO:0007669"/>
    <property type="project" value="UniProtKB-KW"/>
</dbReference>